<protein>
    <submittedName>
        <fullName evidence="1">Uncharacterized protein</fullName>
    </submittedName>
</protein>
<proteinExistence type="predicted"/>
<dbReference type="EMBL" id="KB743680">
    <property type="protein sequence ID" value="EOA97479.1"/>
    <property type="molecule type" value="Genomic_DNA"/>
</dbReference>
<evidence type="ECO:0000313" key="2">
    <source>
        <dbReference type="Proteomes" id="UP000296049"/>
    </source>
</evidence>
<keyword evidence="2" id="KW-1185">Reference proteome</keyword>
<evidence type="ECO:0000313" key="1">
    <source>
        <dbReference type="EMBL" id="EOA97479.1"/>
    </source>
</evidence>
<sequence length="144" mass="16469">MDIALLKLTLCFLSGELPDEYGSDKKKKLAEVISPLRNRTKKKDREQEKHIVLLISCCYSHRLVPENCNIVIAVVNGSDCCWELKGECSVFETIMSKENPLISGFAGDVSPFKRSDEEEGERSEVQKAHQNWGYKLSLRREKTY</sequence>
<accession>R0L7R7</accession>
<name>R0L7R7_ANAPL</name>
<reference evidence="2" key="1">
    <citation type="journal article" date="2013" name="Nat. Genet.">
        <title>The duck genome and transcriptome provide insight into an avian influenza virus reservoir species.</title>
        <authorList>
            <person name="Huang Y."/>
            <person name="Li Y."/>
            <person name="Burt D.W."/>
            <person name="Chen H."/>
            <person name="Zhang Y."/>
            <person name="Qian W."/>
            <person name="Kim H."/>
            <person name="Gan S."/>
            <person name="Zhao Y."/>
            <person name="Li J."/>
            <person name="Yi K."/>
            <person name="Feng H."/>
            <person name="Zhu P."/>
            <person name="Li B."/>
            <person name="Liu Q."/>
            <person name="Fairley S."/>
            <person name="Magor K.E."/>
            <person name="Du Z."/>
            <person name="Hu X."/>
            <person name="Goodman L."/>
            <person name="Tafer H."/>
            <person name="Vignal A."/>
            <person name="Lee T."/>
            <person name="Kim K.W."/>
            <person name="Sheng Z."/>
            <person name="An Y."/>
            <person name="Searle S."/>
            <person name="Herrero J."/>
            <person name="Groenen M.A."/>
            <person name="Crooijmans R.P."/>
            <person name="Faraut T."/>
            <person name="Cai Q."/>
            <person name="Webster R.G."/>
            <person name="Aldridge J.R."/>
            <person name="Warren W.C."/>
            <person name="Bartschat S."/>
            <person name="Kehr S."/>
            <person name="Marz M."/>
            <person name="Stadler P.F."/>
            <person name="Smith J."/>
            <person name="Kraus R.H."/>
            <person name="Zhao Y."/>
            <person name="Ren L."/>
            <person name="Fei J."/>
            <person name="Morisson M."/>
            <person name="Kaiser P."/>
            <person name="Griffin D.K."/>
            <person name="Rao M."/>
            <person name="Pitel F."/>
            <person name="Wang J."/>
            <person name="Li N."/>
        </authorList>
    </citation>
    <scope>NUCLEOTIDE SEQUENCE [LARGE SCALE GENOMIC DNA]</scope>
</reference>
<gene>
    <name evidence="1" type="ORF">Anapl_17607</name>
</gene>
<dbReference type="Proteomes" id="UP000296049">
    <property type="component" value="Unassembled WGS sequence"/>
</dbReference>
<dbReference type="AlphaFoldDB" id="R0L7R7"/>
<organism evidence="1 2">
    <name type="scientific">Anas platyrhynchos</name>
    <name type="common">Mallard</name>
    <name type="synonym">Anas boschas</name>
    <dbReference type="NCBI Taxonomy" id="8839"/>
    <lineage>
        <taxon>Eukaryota</taxon>
        <taxon>Metazoa</taxon>
        <taxon>Chordata</taxon>
        <taxon>Craniata</taxon>
        <taxon>Vertebrata</taxon>
        <taxon>Euteleostomi</taxon>
        <taxon>Archelosauria</taxon>
        <taxon>Archosauria</taxon>
        <taxon>Dinosauria</taxon>
        <taxon>Saurischia</taxon>
        <taxon>Theropoda</taxon>
        <taxon>Coelurosauria</taxon>
        <taxon>Aves</taxon>
        <taxon>Neognathae</taxon>
        <taxon>Galloanserae</taxon>
        <taxon>Anseriformes</taxon>
        <taxon>Anatidae</taxon>
        <taxon>Anatinae</taxon>
        <taxon>Anas</taxon>
    </lineage>
</organism>